<accession>A0ABS9NME8</accession>
<reference evidence="3 4" key="1">
    <citation type="submission" date="2022-02" db="EMBL/GenBank/DDBJ databases">
        <title>Genome sequence data of Kingella unionensis sp. nov. strain CICC 24913 (CCUG 75125).</title>
        <authorList>
            <person name="Xiao M."/>
        </authorList>
    </citation>
    <scope>NUCLEOTIDE SEQUENCE [LARGE SCALE GENOMIC DNA]</scope>
    <source>
        <strain evidence="3 4">CICC 24913</strain>
    </source>
</reference>
<feature type="compositionally biased region" description="Polar residues" evidence="1">
    <location>
        <begin position="34"/>
        <end position="51"/>
    </location>
</feature>
<dbReference type="EMBL" id="JAKOOW010000023">
    <property type="protein sequence ID" value="MCG6503968.1"/>
    <property type="molecule type" value="Genomic_DNA"/>
</dbReference>
<gene>
    <name evidence="3" type="ORF">MB824_05605</name>
</gene>
<feature type="signal peptide" evidence="2">
    <location>
        <begin position="1"/>
        <end position="23"/>
    </location>
</feature>
<name>A0ABS9NME8_9NEIS</name>
<dbReference type="RefSeq" id="WP_238746641.1">
    <property type="nucleotide sequence ID" value="NZ_JAKOOW010000023.1"/>
</dbReference>
<keyword evidence="2" id="KW-0732">Signal</keyword>
<dbReference type="Proteomes" id="UP001298424">
    <property type="component" value="Unassembled WGS sequence"/>
</dbReference>
<evidence type="ECO:0000313" key="4">
    <source>
        <dbReference type="Proteomes" id="UP001298424"/>
    </source>
</evidence>
<sequence length="128" mass="13943">MMSAKLFSLLLAGTLTLSLAAPAAAELRRHSGEQPRQTQAHQGRQDGSSIQRAVVIKENDTRRGIDAENAWIAKNLPGHQKIGQALVQGEGGKGIYDRIDLQAPDGSRHSIYFEISSFFGKINGKLMM</sequence>
<comment type="caution">
    <text evidence="3">The sequence shown here is derived from an EMBL/GenBank/DDBJ whole genome shotgun (WGS) entry which is preliminary data.</text>
</comment>
<feature type="chain" id="PRO_5045483618" evidence="2">
    <location>
        <begin position="24"/>
        <end position="128"/>
    </location>
</feature>
<keyword evidence="4" id="KW-1185">Reference proteome</keyword>
<organism evidence="3 4">
    <name type="scientific">Kingella pumchi</name>
    <dbReference type="NCBI Taxonomy" id="2779506"/>
    <lineage>
        <taxon>Bacteria</taxon>
        <taxon>Pseudomonadati</taxon>
        <taxon>Pseudomonadota</taxon>
        <taxon>Betaproteobacteria</taxon>
        <taxon>Neisseriales</taxon>
        <taxon>Neisseriaceae</taxon>
        <taxon>Kingella</taxon>
    </lineage>
</organism>
<evidence type="ECO:0000313" key="3">
    <source>
        <dbReference type="EMBL" id="MCG6503968.1"/>
    </source>
</evidence>
<evidence type="ECO:0000256" key="1">
    <source>
        <dbReference type="SAM" id="MobiDB-lite"/>
    </source>
</evidence>
<protein>
    <submittedName>
        <fullName evidence="3">Uncharacterized protein</fullName>
    </submittedName>
</protein>
<proteinExistence type="predicted"/>
<feature type="region of interest" description="Disordered" evidence="1">
    <location>
        <begin position="26"/>
        <end position="57"/>
    </location>
</feature>
<evidence type="ECO:0000256" key="2">
    <source>
        <dbReference type="SAM" id="SignalP"/>
    </source>
</evidence>